<dbReference type="InterPro" id="IPR036388">
    <property type="entry name" value="WH-like_DNA-bd_sf"/>
</dbReference>
<dbReference type="PANTHER" id="PTHR33164">
    <property type="entry name" value="TRANSCRIPTIONAL REGULATOR, MARR FAMILY"/>
    <property type="match status" value="1"/>
</dbReference>
<dbReference type="InterPro" id="IPR036390">
    <property type="entry name" value="WH_DNA-bd_sf"/>
</dbReference>
<evidence type="ECO:0000313" key="2">
    <source>
        <dbReference type="EMBL" id="MBD0418122.1"/>
    </source>
</evidence>
<name>A0A926L0G6_9ACTN</name>
<dbReference type="InterPro" id="IPR039422">
    <property type="entry name" value="MarR/SlyA-like"/>
</dbReference>
<dbReference type="EMBL" id="JACVQF010000101">
    <property type="protein sequence ID" value="MBD0418122.1"/>
    <property type="molecule type" value="Genomic_DNA"/>
</dbReference>
<comment type="caution">
    <text evidence="2">The sequence shown here is derived from an EMBL/GenBank/DDBJ whole genome shotgun (WGS) entry which is preliminary data.</text>
</comment>
<evidence type="ECO:0000259" key="1">
    <source>
        <dbReference type="PROSITE" id="PS50995"/>
    </source>
</evidence>
<dbReference type="InterPro" id="IPR000835">
    <property type="entry name" value="HTH_MarR-typ"/>
</dbReference>
<sequence>MQVLRSAFRRQIDLARHVGADAATMTRTIQRLEKAGFVRRVRSTSDRRSVLVEPTAARQALRQQVEDLWARLEDYAAGDFTPAERGEALAVLERLETNLAAHVSDAEPSSCAGSPDA</sequence>
<gene>
    <name evidence="2" type="ORF">H0H10_02870</name>
</gene>
<reference evidence="2" key="2">
    <citation type="submission" date="2020-09" db="EMBL/GenBank/DDBJ databases">
        <authorList>
            <person name="Luo X."/>
        </authorList>
    </citation>
    <scope>NUCLEOTIDE SEQUENCE</scope>
    <source>
        <strain evidence="2">TRM S81-3</strain>
    </source>
</reference>
<reference evidence="2" key="1">
    <citation type="submission" date="2020-09" db="EMBL/GenBank/DDBJ databases">
        <title>Streptomyces grisecoloratus sp. nov., isolated from cotton soil.</title>
        <authorList>
            <person name="Xing L."/>
        </authorList>
    </citation>
    <scope>NUCLEOTIDE SEQUENCE</scope>
    <source>
        <strain evidence="2">TRM S81-3</strain>
    </source>
</reference>
<dbReference type="Gene3D" id="1.10.10.10">
    <property type="entry name" value="Winged helix-like DNA-binding domain superfamily/Winged helix DNA-binding domain"/>
    <property type="match status" value="1"/>
</dbReference>
<dbReference type="Proteomes" id="UP000621210">
    <property type="component" value="Unassembled WGS sequence"/>
</dbReference>
<dbReference type="PANTHER" id="PTHR33164:SF43">
    <property type="entry name" value="HTH-TYPE TRANSCRIPTIONAL REPRESSOR YETL"/>
    <property type="match status" value="1"/>
</dbReference>
<dbReference type="Pfam" id="PF01047">
    <property type="entry name" value="MarR"/>
    <property type="match status" value="1"/>
</dbReference>
<dbReference type="PRINTS" id="PR00598">
    <property type="entry name" value="HTHMARR"/>
</dbReference>
<dbReference type="GO" id="GO:0006950">
    <property type="term" value="P:response to stress"/>
    <property type="evidence" value="ECO:0007669"/>
    <property type="project" value="TreeGrafter"/>
</dbReference>
<dbReference type="GO" id="GO:0003700">
    <property type="term" value="F:DNA-binding transcription factor activity"/>
    <property type="evidence" value="ECO:0007669"/>
    <property type="project" value="InterPro"/>
</dbReference>
<dbReference type="SUPFAM" id="SSF46785">
    <property type="entry name" value="Winged helix' DNA-binding domain"/>
    <property type="match status" value="1"/>
</dbReference>
<protein>
    <submittedName>
        <fullName evidence="2">MarR family transcriptional regulator</fullName>
    </submittedName>
</protein>
<dbReference type="RefSeq" id="WP_188179190.1">
    <property type="nucleotide sequence ID" value="NZ_JACVQF010000101.1"/>
</dbReference>
<evidence type="ECO:0000313" key="3">
    <source>
        <dbReference type="Proteomes" id="UP000621210"/>
    </source>
</evidence>
<proteinExistence type="predicted"/>
<keyword evidence="3" id="KW-1185">Reference proteome</keyword>
<feature type="domain" description="HTH marR-type" evidence="1">
    <location>
        <begin position="1"/>
        <end position="97"/>
    </location>
</feature>
<dbReference type="SMART" id="SM00347">
    <property type="entry name" value="HTH_MARR"/>
    <property type="match status" value="1"/>
</dbReference>
<organism evidence="2 3">
    <name type="scientific">Streptomyces griseicoloratus</name>
    <dbReference type="NCBI Taxonomy" id="2752516"/>
    <lineage>
        <taxon>Bacteria</taxon>
        <taxon>Bacillati</taxon>
        <taxon>Actinomycetota</taxon>
        <taxon>Actinomycetes</taxon>
        <taxon>Kitasatosporales</taxon>
        <taxon>Streptomycetaceae</taxon>
        <taxon>Streptomyces</taxon>
    </lineage>
</organism>
<dbReference type="AlphaFoldDB" id="A0A926L0G6"/>
<dbReference type="PROSITE" id="PS50995">
    <property type="entry name" value="HTH_MARR_2"/>
    <property type="match status" value="1"/>
</dbReference>
<accession>A0A926L0G6</accession>